<sequence>MVKNTGCCPYVDLSTIISNLQHTRQHGMPESQPATDLSTNTGHTDNLLGKKRAYSPNSSSKCPSDIKKSRSVSPKEKSHTPVLEGGGHSHMTPEEHYRRMMSALNEQGEEQQQRLYQLANNMGLPSHGKTRVGPPKITVSGGGGVWSSSKTRFVISALQ</sequence>
<reference evidence="3" key="1">
    <citation type="submission" date="2018-06" db="EMBL/GenBank/DDBJ databases">
        <title>Genome assembly of Danube salmon.</title>
        <authorList>
            <person name="Macqueen D.J."/>
            <person name="Gundappa M.K."/>
        </authorList>
    </citation>
    <scope>NUCLEOTIDE SEQUENCE [LARGE SCALE GENOMIC DNA]</scope>
</reference>
<name>A0A4W5NMF9_9TELE</name>
<evidence type="ECO:0000313" key="2">
    <source>
        <dbReference type="Ensembl" id="ENSHHUP00000050299.1"/>
    </source>
</evidence>
<dbReference type="Proteomes" id="UP000314982">
    <property type="component" value="Unassembled WGS sequence"/>
</dbReference>
<dbReference type="Ensembl" id="ENSHHUT00000052097.1">
    <property type="protein sequence ID" value="ENSHHUP00000050299.1"/>
    <property type="gene ID" value="ENSHHUG00000030356.1"/>
</dbReference>
<reference evidence="2" key="3">
    <citation type="submission" date="2025-09" db="UniProtKB">
        <authorList>
            <consortium name="Ensembl"/>
        </authorList>
    </citation>
    <scope>IDENTIFICATION</scope>
</reference>
<accession>A0A4W5NMF9</accession>
<reference evidence="2" key="2">
    <citation type="submission" date="2025-08" db="UniProtKB">
        <authorList>
            <consortium name="Ensembl"/>
        </authorList>
    </citation>
    <scope>IDENTIFICATION</scope>
</reference>
<feature type="region of interest" description="Disordered" evidence="1">
    <location>
        <begin position="22"/>
        <end position="92"/>
    </location>
</feature>
<dbReference type="GeneTree" id="ENSGT01030000235135"/>
<organism evidence="2 3">
    <name type="scientific">Hucho hucho</name>
    <name type="common">huchen</name>
    <dbReference type="NCBI Taxonomy" id="62062"/>
    <lineage>
        <taxon>Eukaryota</taxon>
        <taxon>Metazoa</taxon>
        <taxon>Chordata</taxon>
        <taxon>Craniata</taxon>
        <taxon>Vertebrata</taxon>
        <taxon>Euteleostomi</taxon>
        <taxon>Actinopterygii</taxon>
        <taxon>Neopterygii</taxon>
        <taxon>Teleostei</taxon>
        <taxon>Protacanthopterygii</taxon>
        <taxon>Salmoniformes</taxon>
        <taxon>Salmonidae</taxon>
        <taxon>Salmoninae</taxon>
        <taxon>Hucho</taxon>
    </lineage>
</organism>
<dbReference type="AlphaFoldDB" id="A0A4W5NMF9"/>
<feature type="compositionally biased region" description="Polar residues" evidence="1">
    <location>
        <begin position="32"/>
        <end position="44"/>
    </location>
</feature>
<protein>
    <submittedName>
        <fullName evidence="2">Uncharacterized protein</fullName>
    </submittedName>
</protein>
<dbReference type="STRING" id="62062.ENSHHUP00000050299"/>
<feature type="compositionally biased region" description="Basic and acidic residues" evidence="1">
    <location>
        <begin position="64"/>
        <end position="79"/>
    </location>
</feature>
<evidence type="ECO:0000256" key="1">
    <source>
        <dbReference type="SAM" id="MobiDB-lite"/>
    </source>
</evidence>
<evidence type="ECO:0000313" key="3">
    <source>
        <dbReference type="Proteomes" id="UP000314982"/>
    </source>
</evidence>
<keyword evidence="3" id="KW-1185">Reference proteome</keyword>
<proteinExistence type="predicted"/>